<dbReference type="GO" id="GO:0008270">
    <property type="term" value="F:zinc ion binding"/>
    <property type="evidence" value="ECO:0007669"/>
    <property type="project" value="InterPro"/>
</dbReference>
<dbReference type="PANTHER" id="PTHR47338:SF29">
    <property type="entry name" value="ZN(2)-C6 FUNGAL-TYPE DOMAIN-CONTAINING PROTEIN"/>
    <property type="match status" value="1"/>
</dbReference>
<comment type="caution">
    <text evidence="8">The sequence shown here is derived from an EMBL/GenBank/DDBJ whole genome shotgun (WGS) entry which is preliminary data.</text>
</comment>
<evidence type="ECO:0000313" key="9">
    <source>
        <dbReference type="Proteomes" id="UP000184267"/>
    </source>
</evidence>
<accession>A0A1M2VZH8</accession>
<keyword evidence="5" id="KW-0539">Nucleus</keyword>
<dbReference type="STRING" id="154538.A0A1M2VZH8"/>
<evidence type="ECO:0000259" key="7">
    <source>
        <dbReference type="PROSITE" id="PS50048"/>
    </source>
</evidence>
<gene>
    <name evidence="8" type="ORF">TRAPUB_10426</name>
</gene>
<dbReference type="Pfam" id="PF04082">
    <property type="entry name" value="Fungal_trans"/>
    <property type="match status" value="1"/>
</dbReference>
<dbReference type="InterPro" id="IPR036864">
    <property type="entry name" value="Zn2-C6_fun-type_DNA-bd_sf"/>
</dbReference>
<dbReference type="SMART" id="SM00066">
    <property type="entry name" value="GAL4"/>
    <property type="match status" value="1"/>
</dbReference>
<evidence type="ECO:0000256" key="2">
    <source>
        <dbReference type="ARBA" id="ARBA00022723"/>
    </source>
</evidence>
<dbReference type="OrthoDB" id="2123952at2759"/>
<evidence type="ECO:0000256" key="6">
    <source>
        <dbReference type="SAM" id="MobiDB-lite"/>
    </source>
</evidence>
<dbReference type="InterPro" id="IPR007219">
    <property type="entry name" value="XnlR_reg_dom"/>
</dbReference>
<dbReference type="PROSITE" id="PS50048">
    <property type="entry name" value="ZN2_CY6_FUNGAL_2"/>
    <property type="match status" value="1"/>
</dbReference>
<comment type="subcellular location">
    <subcellularLocation>
        <location evidence="1">Nucleus</location>
    </subcellularLocation>
</comment>
<dbReference type="PANTHER" id="PTHR47338">
    <property type="entry name" value="ZN(II)2CYS6 TRANSCRIPTION FACTOR (EUROFUNG)-RELATED"/>
    <property type="match status" value="1"/>
</dbReference>
<dbReference type="AlphaFoldDB" id="A0A1M2VZH8"/>
<evidence type="ECO:0000256" key="5">
    <source>
        <dbReference type="ARBA" id="ARBA00023242"/>
    </source>
</evidence>
<dbReference type="SMART" id="SM00906">
    <property type="entry name" value="Fungal_trans"/>
    <property type="match status" value="1"/>
</dbReference>
<evidence type="ECO:0000313" key="8">
    <source>
        <dbReference type="EMBL" id="OJT13017.1"/>
    </source>
</evidence>
<dbReference type="GO" id="GO:0005634">
    <property type="term" value="C:nucleus"/>
    <property type="evidence" value="ECO:0007669"/>
    <property type="project" value="UniProtKB-SubCell"/>
</dbReference>
<dbReference type="SUPFAM" id="SSF57701">
    <property type="entry name" value="Zn2/Cys6 DNA-binding domain"/>
    <property type="match status" value="1"/>
</dbReference>
<dbReference type="Proteomes" id="UP000184267">
    <property type="component" value="Unassembled WGS sequence"/>
</dbReference>
<dbReference type="GO" id="GO:0000981">
    <property type="term" value="F:DNA-binding transcription factor activity, RNA polymerase II-specific"/>
    <property type="evidence" value="ECO:0007669"/>
    <property type="project" value="InterPro"/>
</dbReference>
<dbReference type="CDD" id="cd14725">
    <property type="entry name" value="ZIP_Gal4-like_2"/>
    <property type="match status" value="1"/>
</dbReference>
<dbReference type="EMBL" id="MNAD01000440">
    <property type="protein sequence ID" value="OJT13017.1"/>
    <property type="molecule type" value="Genomic_DNA"/>
</dbReference>
<dbReference type="CDD" id="cd00067">
    <property type="entry name" value="GAL4"/>
    <property type="match status" value="1"/>
</dbReference>
<name>A0A1M2VZH8_TRAPU</name>
<dbReference type="InterPro" id="IPR001138">
    <property type="entry name" value="Zn2Cys6_DnaBD"/>
</dbReference>
<feature type="region of interest" description="Disordered" evidence="6">
    <location>
        <begin position="69"/>
        <end position="97"/>
    </location>
</feature>
<dbReference type="GO" id="GO:0003677">
    <property type="term" value="F:DNA binding"/>
    <property type="evidence" value="ECO:0007669"/>
    <property type="project" value="InterPro"/>
</dbReference>
<keyword evidence="3" id="KW-0805">Transcription regulation</keyword>
<keyword evidence="2" id="KW-0479">Metal-binding</keyword>
<feature type="compositionally biased region" description="Low complexity" evidence="6">
    <location>
        <begin position="77"/>
        <end position="97"/>
    </location>
</feature>
<sequence length="647" mass="71141">MKAPSALQRGMACLCCRKRKMKCDGARPVCGQCTKANRGSECTYYEKKRTSRTQLLQAKITKLEARLRELESEHTPEPSSSSASRSPSLAGSSSPSLSVSLPFDSVLFHPSDIDRDYGGSGGNEALAHIPSDPFFSGLQDDSSSSGYSWQDGLDFSPAVDDFLAPCPSEPSTSTPQESSTVHSPNWWENDVFCENKQVLLDIFFAHRHQCSFDVHIGRFRAALLAPAARKPHSSLVDAVYLLACYFSRSPTLTALEPYFLKRSLRGIADALQNTDRIVQVLQASCLLAVYFFWHGRTLEGYYHSSIAARLAVGLGLHQIRSNEWFQLQFARAGYSQEAPAPLKASVPLKPPLDEVEYTERIAAFWQIFSVDRSWAVATGLPTALPDDDHPRSQIETMWPITIPDDPDPELESGIIPALPGGHLSGSASTAALRVKAIALFERTARFSSTPTKDDNHYSLEMSLSQFLTNLSNLSNQQYSLSFLVTTADLVDMQTLIHAATLHLYRDSLEIQSQSYQKCAWAAGAMTSLIRSMADSDYDLLCPIIAVRCFVALVGARGEPGADARSITQTCWRSAAEVYLRIRASAQGQPLTTTTELIEQELDTLVTALQRLSLVFPIAGAHYAASLETGTADRRSFQASTLRKSRTT</sequence>
<reference evidence="8 9" key="1">
    <citation type="submission" date="2016-10" db="EMBL/GenBank/DDBJ databases">
        <title>Genome sequence of the basidiomycete white-rot fungus Trametes pubescens.</title>
        <authorList>
            <person name="Makela M.R."/>
            <person name="Granchi Z."/>
            <person name="Peng M."/>
            <person name="De Vries R.P."/>
            <person name="Grigoriev I."/>
            <person name="Riley R."/>
            <person name="Hilden K."/>
        </authorList>
    </citation>
    <scope>NUCLEOTIDE SEQUENCE [LARGE SCALE GENOMIC DNA]</scope>
    <source>
        <strain evidence="8 9">FBCC735</strain>
    </source>
</reference>
<keyword evidence="9" id="KW-1185">Reference proteome</keyword>
<proteinExistence type="predicted"/>
<evidence type="ECO:0000256" key="3">
    <source>
        <dbReference type="ARBA" id="ARBA00023015"/>
    </source>
</evidence>
<keyword evidence="4" id="KW-0804">Transcription</keyword>
<dbReference type="OMA" id="AAFWQIF"/>
<evidence type="ECO:0000256" key="4">
    <source>
        <dbReference type="ARBA" id="ARBA00023163"/>
    </source>
</evidence>
<protein>
    <recommendedName>
        <fullName evidence="7">Zn(2)-C6 fungal-type domain-containing protein</fullName>
    </recommendedName>
</protein>
<dbReference type="Gene3D" id="4.10.240.10">
    <property type="entry name" value="Zn(2)-C6 fungal-type DNA-binding domain"/>
    <property type="match status" value="1"/>
</dbReference>
<evidence type="ECO:0000256" key="1">
    <source>
        <dbReference type="ARBA" id="ARBA00004123"/>
    </source>
</evidence>
<organism evidence="8 9">
    <name type="scientific">Trametes pubescens</name>
    <name type="common">White-rot fungus</name>
    <dbReference type="NCBI Taxonomy" id="154538"/>
    <lineage>
        <taxon>Eukaryota</taxon>
        <taxon>Fungi</taxon>
        <taxon>Dikarya</taxon>
        <taxon>Basidiomycota</taxon>
        <taxon>Agaricomycotina</taxon>
        <taxon>Agaricomycetes</taxon>
        <taxon>Polyporales</taxon>
        <taxon>Polyporaceae</taxon>
        <taxon>Trametes</taxon>
    </lineage>
</organism>
<dbReference type="Pfam" id="PF00172">
    <property type="entry name" value="Zn_clus"/>
    <property type="match status" value="1"/>
</dbReference>
<dbReference type="InterPro" id="IPR050815">
    <property type="entry name" value="TF_fung"/>
</dbReference>
<feature type="domain" description="Zn(2)-C6 fungal-type" evidence="7">
    <location>
        <begin position="12"/>
        <end position="44"/>
    </location>
</feature>
<dbReference type="PROSITE" id="PS00463">
    <property type="entry name" value="ZN2_CY6_FUNGAL_1"/>
    <property type="match status" value="1"/>
</dbReference>
<dbReference type="CDD" id="cd12148">
    <property type="entry name" value="fungal_TF_MHR"/>
    <property type="match status" value="1"/>
</dbReference>
<dbReference type="GO" id="GO:0006351">
    <property type="term" value="P:DNA-templated transcription"/>
    <property type="evidence" value="ECO:0007669"/>
    <property type="project" value="InterPro"/>
</dbReference>